<feature type="transmembrane region" description="Helical" evidence="1">
    <location>
        <begin position="49"/>
        <end position="69"/>
    </location>
</feature>
<dbReference type="InterPro" id="IPR040884">
    <property type="entry name" value="SLATT_1"/>
</dbReference>
<dbReference type="AlphaFoldDB" id="X1U4L6"/>
<evidence type="ECO:0000313" key="3">
    <source>
        <dbReference type="EMBL" id="GAI94775.1"/>
    </source>
</evidence>
<dbReference type="EMBL" id="BARW01020707">
    <property type="protein sequence ID" value="GAI94775.1"/>
    <property type="molecule type" value="Genomic_DNA"/>
</dbReference>
<reference evidence="3" key="1">
    <citation type="journal article" date="2014" name="Front. Microbiol.">
        <title>High frequency of phylogenetically diverse reductive dehalogenase-homologous genes in deep subseafloor sedimentary metagenomes.</title>
        <authorList>
            <person name="Kawai M."/>
            <person name="Futagami T."/>
            <person name="Toyoda A."/>
            <person name="Takaki Y."/>
            <person name="Nishi S."/>
            <person name="Hori S."/>
            <person name="Arai W."/>
            <person name="Tsubouchi T."/>
            <person name="Morono Y."/>
            <person name="Uchiyama I."/>
            <person name="Ito T."/>
            <person name="Fujiyama A."/>
            <person name="Inagaki F."/>
            <person name="Takami H."/>
        </authorList>
    </citation>
    <scope>NUCLEOTIDE SEQUENCE</scope>
    <source>
        <strain evidence="3">Expedition CK06-06</strain>
    </source>
</reference>
<evidence type="ECO:0000259" key="2">
    <source>
        <dbReference type="Pfam" id="PF18181"/>
    </source>
</evidence>
<proteinExistence type="predicted"/>
<keyword evidence="1" id="KW-0472">Membrane</keyword>
<feature type="domain" description="SMODS and SLOG-associating 2TM effector" evidence="2">
    <location>
        <begin position="28"/>
        <end position="151"/>
    </location>
</feature>
<feature type="non-terminal residue" evidence="3">
    <location>
        <position position="1"/>
    </location>
</feature>
<keyword evidence="1" id="KW-1133">Transmembrane helix</keyword>
<protein>
    <recommendedName>
        <fullName evidence="2">SMODS and SLOG-associating 2TM effector domain-containing protein</fullName>
    </recommendedName>
</protein>
<evidence type="ECO:0000256" key="1">
    <source>
        <dbReference type="SAM" id="Phobius"/>
    </source>
</evidence>
<organism evidence="3">
    <name type="scientific">marine sediment metagenome</name>
    <dbReference type="NCBI Taxonomy" id="412755"/>
    <lineage>
        <taxon>unclassified sequences</taxon>
        <taxon>metagenomes</taxon>
        <taxon>ecological metagenomes</taxon>
    </lineage>
</organism>
<keyword evidence="1" id="KW-0812">Transmembrane</keyword>
<accession>X1U4L6</accession>
<gene>
    <name evidence="3" type="ORF">S12H4_34932</name>
</gene>
<dbReference type="Pfam" id="PF18181">
    <property type="entry name" value="SLATT_1"/>
    <property type="match status" value="1"/>
</dbReference>
<dbReference type="NCBIfam" id="NF033634">
    <property type="entry name" value="SLATT_1"/>
    <property type="match status" value="1"/>
</dbReference>
<feature type="transmembrane region" description="Helical" evidence="1">
    <location>
        <begin position="75"/>
        <end position="97"/>
    </location>
</feature>
<sequence>FWIGRPRFQSRYDPSLEGLRDLQCEAWIEDQIRYHDNTSKRHYRRHHRLARASYAFFGLTICAAVLHAVHVDPHLLRDVFALMVIVLPATAASMAAIRTHRDYLRNSMRSAEMVSHLKELKDHMMRTRDRESFRELVKETEETMLHENEDWRVVVRFHMPEVPA</sequence>
<comment type="caution">
    <text evidence="3">The sequence shown here is derived from an EMBL/GenBank/DDBJ whole genome shotgun (WGS) entry which is preliminary data.</text>
</comment>
<name>X1U4L6_9ZZZZ</name>